<evidence type="ECO:0000313" key="2">
    <source>
        <dbReference type="Proteomes" id="UP000789396"/>
    </source>
</evidence>
<accession>A0A9N9JL01</accession>
<feature type="non-terminal residue" evidence="1">
    <location>
        <position position="1"/>
    </location>
</feature>
<reference evidence="1" key="1">
    <citation type="submission" date="2021-06" db="EMBL/GenBank/DDBJ databases">
        <authorList>
            <person name="Kallberg Y."/>
            <person name="Tangrot J."/>
            <person name="Rosling A."/>
        </authorList>
    </citation>
    <scope>NUCLEOTIDE SEQUENCE</scope>
    <source>
        <strain evidence="1">IN212</strain>
    </source>
</reference>
<dbReference type="AlphaFoldDB" id="A0A9N9JL01"/>
<organism evidence="1 2">
    <name type="scientific">Racocetra fulgida</name>
    <dbReference type="NCBI Taxonomy" id="60492"/>
    <lineage>
        <taxon>Eukaryota</taxon>
        <taxon>Fungi</taxon>
        <taxon>Fungi incertae sedis</taxon>
        <taxon>Mucoromycota</taxon>
        <taxon>Glomeromycotina</taxon>
        <taxon>Glomeromycetes</taxon>
        <taxon>Diversisporales</taxon>
        <taxon>Gigasporaceae</taxon>
        <taxon>Racocetra</taxon>
    </lineage>
</organism>
<protein>
    <submittedName>
        <fullName evidence="1">5930_t:CDS:1</fullName>
    </submittedName>
</protein>
<comment type="caution">
    <text evidence="1">The sequence shown here is derived from an EMBL/GenBank/DDBJ whole genome shotgun (WGS) entry which is preliminary data.</text>
</comment>
<proteinExistence type="predicted"/>
<name>A0A9N9JL01_9GLOM</name>
<dbReference type="EMBL" id="CAJVPZ010053270">
    <property type="protein sequence ID" value="CAG8781631.1"/>
    <property type="molecule type" value="Genomic_DNA"/>
</dbReference>
<sequence>SDTVCCIFKLNSPVDIFEMQQTNIAIVIPLGTIQELTHLGGEYVIPDTWVLIREIGFNMQ</sequence>
<gene>
    <name evidence="1" type="ORF">RFULGI_LOCUS15879</name>
</gene>
<evidence type="ECO:0000313" key="1">
    <source>
        <dbReference type="EMBL" id="CAG8781631.1"/>
    </source>
</evidence>
<dbReference type="Proteomes" id="UP000789396">
    <property type="component" value="Unassembled WGS sequence"/>
</dbReference>
<keyword evidence="2" id="KW-1185">Reference proteome</keyword>